<evidence type="ECO:0000313" key="8">
    <source>
        <dbReference type="Proteomes" id="UP000823907"/>
    </source>
</evidence>
<name>A0A9D2U9Z5_9CORY</name>
<reference evidence="7" key="2">
    <citation type="submission" date="2021-04" db="EMBL/GenBank/DDBJ databases">
        <authorList>
            <person name="Gilroy R."/>
        </authorList>
    </citation>
    <scope>NUCLEOTIDE SEQUENCE</scope>
    <source>
        <strain evidence="7">5925</strain>
    </source>
</reference>
<evidence type="ECO:0000259" key="6">
    <source>
        <dbReference type="SMART" id="SM01006"/>
    </source>
</evidence>
<evidence type="ECO:0000313" key="7">
    <source>
        <dbReference type="EMBL" id="HJD48559.1"/>
    </source>
</evidence>
<reference evidence="7" key="1">
    <citation type="journal article" date="2021" name="PeerJ">
        <title>Extensive microbial diversity within the chicken gut microbiome revealed by metagenomics and culture.</title>
        <authorList>
            <person name="Gilroy R."/>
            <person name="Ravi A."/>
            <person name="Getino M."/>
            <person name="Pursley I."/>
            <person name="Horton D.L."/>
            <person name="Alikhan N.F."/>
            <person name="Baker D."/>
            <person name="Gharbi K."/>
            <person name="Hall N."/>
            <person name="Watson M."/>
            <person name="Adriaenssens E.M."/>
            <person name="Foster-Nyarko E."/>
            <person name="Jarju S."/>
            <person name="Secka A."/>
            <person name="Antonio M."/>
            <person name="Oren A."/>
            <person name="Chaudhuri R.R."/>
            <person name="La Ragione R."/>
            <person name="Hildebrand F."/>
            <person name="Pallen M.J."/>
        </authorList>
    </citation>
    <scope>NUCLEOTIDE SEQUENCE</scope>
    <source>
        <strain evidence="7">5925</strain>
    </source>
</reference>
<dbReference type="PANTHER" id="PTHR34384:SF6">
    <property type="entry name" value="STAPHYLOFERRIN B SYNTHASE"/>
    <property type="match status" value="1"/>
</dbReference>
<dbReference type="GO" id="GO:0019290">
    <property type="term" value="P:siderophore biosynthetic process"/>
    <property type="evidence" value="ECO:0007669"/>
    <property type="project" value="InterPro"/>
</dbReference>
<dbReference type="Gene3D" id="6.10.250.3370">
    <property type="match status" value="1"/>
</dbReference>
<dbReference type="Gene3D" id="1.10.510.40">
    <property type="match status" value="1"/>
</dbReference>
<dbReference type="Gene3D" id="3.30.310.280">
    <property type="match status" value="1"/>
</dbReference>
<feature type="domain" description="Acyltransferase MbtK/IucB-like conserved" evidence="6">
    <location>
        <begin position="15"/>
        <end position="62"/>
    </location>
</feature>
<evidence type="ECO:0000256" key="2">
    <source>
        <dbReference type="ARBA" id="ARBA00005102"/>
    </source>
</evidence>
<dbReference type="InterPro" id="IPR022770">
    <property type="entry name" value="IucA/IucC-like_C"/>
</dbReference>
<comment type="pathway">
    <text evidence="2">Siderophore biosynthesis; mycobactin biosynthesis.</text>
</comment>
<dbReference type="SUPFAM" id="SSF55729">
    <property type="entry name" value="Acyl-CoA N-acyltransferases (Nat)"/>
    <property type="match status" value="1"/>
</dbReference>
<organism evidence="7 8">
    <name type="scientific">Candidatus Corynebacterium intestinavium</name>
    <dbReference type="NCBI Taxonomy" id="2838531"/>
    <lineage>
        <taxon>Bacteria</taxon>
        <taxon>Bacillati</taxon>
        <taxon>Actinomycetota</taxon>
        <taxon>Actinomycetes</taxon>
        <taxon>Mycobacteriales</taxon>
        <taxon>Corynebacteriaceae</taxon>
        <taxon>Corynebacterium</taxon>
    </lineage>
</organism>
<evidence type="ECO:0000256" key="5">
    <source>
        <dbReference type="ARBA" id="ARBA00031122"/>
    </source>
</evidence>
<comment type="similarity">
    <text evidence="3">Belongs to the IucA/IucC family.</text>
</comment>
<sequence length="814" mass="89498">MMQGILTPHGRVTFSPVQPQRDAALLHGWLTSPHAFYWQTLEASIEEVEREYLRITDAAHEAAWLLRIDNHPAALVETYNPNEVLLNGVPGLGHAPGDVGMHILVSPPRENPRPGFTNSIFAATMRWLCDHRGARRVVVEPDAGNHKILAKNALAGFRDVPGLERTQLTLGNALKTARVQHASAERFRASALAGHAATEQAVAAAPAPHLSSPAMAEANRQLMAKAIREFVHERLLTATRVGTNANAPDTSTHAVQFGPRTIEFRATPHRLEHLSIDRSSLRCTDSPELPMLPELIAEASDELRISPGFLHTYLEEIQATLAARARALHRDRPSARQLSGRDLPERLSPQTQADQLQFVEASMVEGHPSFLANSGRGGMSEGDLNAWAPELSTAGPLVWLAASTSSCVHAVSHDLPGKSPGGSHFWAQQLGQDLWETFTRTVEQAGGDPKDYVPIPVHPWQWNHRLTTTFASDIASGKLLYVGTSQDLYRPQQSLRTFFNHSRPSSPYVKTAVAVRNMGFLRGLSSTYMESTPAINDWLQHTIGESPEFVDHGVQLLREIATVGYVADVYHRSLPRTGSASSEHVKMLAGLWRESPIGFLEPTELAVTLASTLHVDGEGNTVIGEWIEQSGLTAEAWLRELMNVYLWPVIHAMASHSIAFMPHGENVILRLRRGVPVGAFFKDLGEEVAVVHRDQPVPEGISRIQADHGEFDAAQRALSVHTDVLDGVLRHLAALMADHGLLSDADFWKVVRECVEDYEASHPGTLEQLPLLSETFRHSCLNRLQLRNPLTMVELGEQNGSLIYAGDIANPLAE</sequence>
<evidence type="ECO:0000256" key="1">
    <source>
        <dbReference type="ARBA" id="ARBA00003818"/>
    </source>
</evidence>
<dbReference type="InterPro" id="IPR007310">
    <property type="entry name" value="Aerobactin_biosyn_IucA/IucC_N"/>
</dbReference>
<dbReference type="Pfam" id="PF04183">
    <property type="entry name" value="IucA_IucC"/>
    <property type="match status" value="1"/>
</dbReference>
<comment type="caution">
    <text evidence="7">The sequence shown here is derived from an EMBL/GenBank/DDBJ whole genome shotgun (WGS) entry which is preliminary data.</text>
</comment>
<dbReference type="SMART" id="SM01006">
    <property type="entry name" value="AlcB"/>
    <property type="match status" value="1"/>
</dbReference>
<dbReference type="GO" id="GO:0016881">
    <property type="term" value="F:acid-amino acid ligase activity"/>
    <property type="evidence" value="ECO:0007669"/>
    <property type="project" value="UniProtKB-ARBA"/>
</dbReference>
<gene>
    <name evidence="7" type="ORF">H9907_00260</name>
</gene>
<comment type="function">
    <text evidence="1">Acyltransferase required for the direct transfer of medium- to long-chain fatty acyl moieties from a carrier protein (MbtL) on to the epsilon-amino group of lysine residue in the mycobactin core.</text>
</comment>
<dbReference type="InterPro" id="IPR016181">
    <property type="entry name" value="Acyl_CoA_acyltransferase"/>
</dbReference>
<keyword evidence="7" id="KW-0808">Transferase</keyword>
<protein>
    <recommendedName>
        <fullName evidence="4">Lysine N-acyltransferase MbtK</fullName>
    </recommendedName>
    <alternativeName>
        <fullName evidence="5">Mycobactin synthase protein K</fullName>
    </alternativeName>
</protein>
<accession>A0A9D2U9Z5</accession>
<dbReference type="Pfam" id="PF06276">
    <property type="entry name" value="FhuF"/>
    <property type="match status" value="1"/>
</dbReference>
<evidence type="ECO:0000256" key="3">
    <source>
        <dbReference type="ARBA" id="ARBA00007832"/>
    </source>
</evidence>
<dbReference type="Pfam" id="PF13523">
    <property type="entry name" value="Acetyltransf_8"/>
    <property type="match status" value="1"/>
</dbReference>
<dbReference type="PANTHER" id="PTHR34384">
    <property type="entry name" value="L-2,3-DIAMINOPROPANOATE--CITRATE LIGASE"/>
    <property type="match status" value="1"/>
</dbReference>
<dbReference type="GO" id="GO:0016746">
    <property type="term" value="F:acyltransferase activity"/>
    <property type="evidence" value="ECO:0007669"/>
    <property type="project" value="UniProtKB-KW"/>
</dbReference>
<dbReference type="Gene3D" id="3.40.630.30">
    <property type="match status" value="1"/>
</dbReference>
<dbReference type="EMBL" id="DWUR01000006">
    <property type="protein sequence ID" value="HJD48559.1"/>
    <property type="molecule type" value="Genomic_DNA"/>
</dbReference>
<evidence type="ECO:0000256" key="4">
    <source>
        <dbReference type="ARBA" id="ARBA00020586"/>
    </source>
</evidence>
<dbReference type="AlphaFoldDB" id="A0A9D2U9Z5"/>
<dbReference type="InterPro" id="IPR037455">
    <property type="entry name" value="LucA/IucC-like"/>
</dbReference>
<dbReference type="InterPro" id="IPR019432">
    <property type="entry name" value="Acyltransferase_MbtK/IucB-like"/>
</dbReference>
<keyword evidence="7" id="KW-0012">Acyltransferase</keyword>
<dbReference type="Proteomes" id="UP000823907">
    <property type="component" value="Unassembled WGS sequence"/>
</dbReference>
<proteinExistence type="inferred from homology"/>